<gene>
    <name evidence="2" type="ORF">LTRI10_LOCUS30802</name>
</gene>
<reference evidence="2 3" key="1">
    <citation type="submission" date="2024-04" db="EMBL/GenBank/DDBJ databases">
        <authorList>
            <person name="Fracassetti M."/>
        </authorList>
    </citation>
    <scope>NUCLEOTIDE SEQUENCE [LARGE SCALE GENOMIC DNA]</scope>
</reference>
<protein>
    <recommendedName>
        <fullName evidence="1">DUF4216 domain-containing protein</fullName>
    </recommendedName>
</protein>
<proteinExistence type="predicted"/>
<dbReference type="EMBL" id="OZ034818">
    <property type="protein sequence ID" value="CAL1389989.1"/>
    <property type="molecule type" value="Genomic_DNA"/>
</dbReference>
<dbReference type="Proteomes" id="UP001497516">
    <property type="component" value="Chromosome 5"/>
</dbReference>
<dbReference type="PANTHER" id="PTHR48258:SF3">
    <property type="entry name" value="FK506-BINDING PROTEIN 4-LIKE ISOFORM X1"/>
    <property type="match status" value="1"/>
</dbReference>
<evidence type="ECO:0000259" key="1">
    <source>
        <dbReference type="Pfam" id="PF13952"/>
    </source>
</evidence>
<organism evidence="2 3">
    <name type="scientific">Linum trigynum</name>
    <dbReference type="NCBI Taxonomy" id="586398"/>
    <lineage>
        <taxon>Eukaryota</taxon>
        <taxon>Viridiplantae</taxon>
        <taxon>Streptophyta</taxon>
        <taxon>Embryophyta</taxon>
        <taxon>Tracheophyta</taxon>
        <taxon>Spermatophyta</taxon>
        <taxon>Magnoliopsida</taxon>
        <taxon>eudicotyledons</taxon>
        <taxon>Gunneridae</taxon>
        <taxon>Pentapetalae</taxon>
        <taxon>rosids</taxon>
        <taxon>fabids</taxon>
        <taxon>Malpighiales</taxon>
        <taxon>Linaceae</taxon>
        <taxon>Linum</taxon>
    </lineage>
</organism>
<name>A0AAV2EVR3_9ROSI</name>
<dbReference type="Pfam" id="PF13952">
    <property type="entry name" value="DUF4216"/>
    <property type="match status" value="1"/>
</dbReference>
<evidence type="ECO:0000313" key="2">
    <source>
        <dbReference type="EMBL" id="CAL1389989.1"/>
    </source>
</evidence>
<feature type="domain" description="DUF4216" evidence="1">
    <location>
        <begin position="73"/>
        <end position="145"/>
    </location>
</feature>
<sequence length="169" mass="19978">MHEEKVATLHPSMLTLSREPDKRVLHFTGYCINGFRFHTRKHEATKTGQNSGVMVQREDAVRIPYYGVIKDIIELRYTEGLRVVLFECEWYDTTREGLGYMRDGHSVVTLNTTRKCHADESYVMASQTLQVYYVQCVRNRDWYTVIETRPINFYNLAEEEEILEEHAYQ</sequence>
<dbReference type="PANTHER" id="PTHR48258">
    <property type="entry name" value="DUF4218 DOMAIN-CONTAINING PROTEIN-RELATED"/>
    <property type="match status" value="1"/>
</dbReference>
<accession>A0AAV2EVR3</accession>
<dbReference type="AlphaFoldDB" id="A0AAV2EVR3"/>
<evidence type="ECO:0000313" key="3">
    <source>
        <dbReference type="Proteomes" id="UP001497516"/>
    </source>
</evidence>
<dbReference type="InterPro" id="IPR025312">
    <property type="entry name" value="DUF4216"/>
</dbReference>
<keyword evidence="3" id="KW-1185">Reference proteome</keyword>